<evidence type="ECO:0000313" key="1">
    <source>
        <dbReference type="EMBL" id="OCT45345.1"/>
    </source>
</evidence>
<dbReference type="Proteomes" id="UP000094526">
    <property type="component" value="Unassembled WGS sequence"/>
</dbReference>
<dbReference type="VEuPathDB" id="FungiDB:CLCR_06503"/>
<evidence type="ECO:0000313" key="2">
    <source>
        <dbReference type="Proteomes" id="UP000094526"/>
    </source>
</evidence>
<dbReference type="EMBL" id="LGRB01000020">
    <property type="protein sequence ID" value="OCT45345.1"/>
    <property type="molecule type" value="Genomic_DNA"/>
</dbReference>
<proteinExistence type="predicted"/>
<keyword evidence="2" id="KW-1185">Reference proteome</keyword>
<organism evidence="1 2">
    <name type="scientific">Cladophialophora carrionii</name>
    <dbReference type="NCBI Taxonomy" id="86049"/>
    <lineage>
        <taxon>Eukaryota</taxon>
        <taxon>Fungi</taxon>
        <taxon>Dikarya</taxon>
        <taxon>Ascomycota</taxon>
        <taxon>Pezizomycotina</taxon>
        <taxon>Eurotiomycetes</taxon>
        <taxon>Chaetothyriomycetidae</taxon>
        <taxon>Chaetothyriales</taxon>
        <taxon>Herpotrichiellaceae</taxon>
        <taxon>Cladophialophora</taxon>
    </lineage>
</organism>
<name>A0A1C1C9Z7_9EURO</name>
<dbReference type="AlphaFoldDB" id="A0A1C1C9Z7"/>
<accession>A0A1C1C9Z7</accession>
<sequence length="72" mass="7633">MHETSQQEPAAPFTQAIPANVGGASTLLSAIMSIAGPQQAERHDLHFCQLKAGLVLLEAGYIISLRDAVLYA</sequence>
<reference evidence="2" key="1">
    <citation type="submission" date="2015-07" db="EMBL/GenBank/DDBJ databases">
        <authorList>
            <person name="Teixeira M.M."/>
            <person name="Souza R.C."/>
            <person name="Almeida L.G."/>
            <person name="Vicente V.A."/>
            <person name="de Hoog S."/>
            <person name="Bocca A.L."/>
            <person name="de Almeida S.R."/>
            <person name="Vasconcelos A.T."/>
            <person name="Felipe M.S."/>
        </authorList>
    </citation>
    <scope>NUCLEOTIDE SEQUENCE [LARGE SCALE GENOMIC DNA]</scope>
    <source>
        <strain evidence="2">KSF</strain>
    </source>
</reference>
<gene>
    <name evidence="1" type="ORF">CLCR_06503</name>
</gene>
<protein>
    <submittedName>
        <fullName evidence="1">Uncharacterized protein</fullName>
    </submittedName>
</protein>
<comment type="caution">
    <text evidence="1">The sequence shown here is derived from an EMBL/GenBank/DDBJ whole genome shotgun (WGS) entry which is preliminary data.</text>
</comment>